<proteinExistence type="predicted"/>
<accession>A0AAU8CD70</accession>
<evidence type="ECO:0000313" key="1">
    <source>
        <dbReference type="EMBL" id="XCF16845.1"/>
    </source>
</evidence>
<dbReference type="AlphaFoldDB" id="A0AAU8CD70"/>
<gene>
    <name evidence="1" type="ORF">ABSL23_02225</name>
</gene>
<name>A0AAU8CD70_9EURY</name>
<organism evidence="1">
    <name type="scientific">Halobacterium sp. NMX12-1</name>
    <dbReference type="NCBI Taxonomy" id="3166650"/>
    <lineage>
        <taxon>Archaea</taxon>
        <taxon>Methanobacteriati</taxon>
        <taxon>Methanobacteriota</taxon>
        <taxon>Stenosarchaea group</taxon>
        <taxon>Halobacteria</taxon>
        <taxon>Halobacteriales</taxon>
        <taxon>Halobacteriaceae</taxon>
        <taxon>Halobacterium</taxon>
    </lineage>
</organism>
<reference evidence="1" key="1">
    <citation type="submission" date="2024-06" db="EMBL/GenBank/DDBJ databases">
        <title>Genome Sequence of an extremely halophilic archaeon isolated from Permian era halite, Salado Formation, Carlsbad, New Mexico: Halobacterium sp. strain NMX12-1.</title>
        <authorList>
            <person name="Sotoa L."/>
            <person name="DasSarma P."/>
            <person name="Anton B.P."/>
            <person name="Vincze T."/>
            <person name="Verma I."/>
            <person name="Eralp B."/>
            <person name="Powers D.W."/>
            <person name="Dozier B.L."/>
            <person name="Roberts R.J."/>
            <person name="DasSarma S."/>
        </authorList>
    </citation>
    <scope>NUCLEOTIDE SEQUENCE</scope>
    <source>
        <strain evidence="1">NMX12-1</strain>
    </source>
</reference>
<protein>
    <submittedName>
        <fullName evidence="1">Uncharacterized protein</fullName>
    </submittedName>
</protein>
<sequence length="81" mass="8889">MVRLGCINDDCDAEPVELHLSDELKGNYEVLSKFSVQCSCGYPRTPENHDLEAESAGVLAGSWARFADDYLDDSCEFTAPA</sequence>
<dbReference type="EMBL" id="CP159204">
    <property type="protein sequence ID" value="XCF16845.1"/>
    <property type="molecule type" value="Genomic_DNA"/>
</dbReference>
<dbReference type="KEGG" id="hanx:ABSL23_02225"/>